<keyword evidence="4" id="KW-0804">Transcription</keyword>
<dbReference type="PANTHER" id="PTHR43133:SF60">
    <property type="entry name" value="RNA POLYMERASE SIGMA FACTOR SIGV"/>
    <property type="match status" value="1"/>
</dbReference>
<evidence type="ECO:0000256" key="3">
    <source>
        <dbReference type="ARBA" id="ARBA00023082"/>
    </source>
</evidence>
<evidence type="ECO:0000313" key="8">
    <source>
        <dbReference type="Proteomes" id="UP000218767"/>
    </source>
</evidence>
<evidence type="ECO:0000313" key="7">
    <source>
        <dbReference type="EMBL" id="PCI78945.1"/>
    </source>
</evidence>
<keyword evidence="2" id="KW-0805">Transcription regulation</keyword>
<dbReference type="Proteomes" id="UP000218767">
    <property type="component" value="Unassembled WGS sequence"/>
</dbReference>
<proteinExistence type="inferred from homology"/>
<evidence type="ECO:0000256" key="1">
    <source>
        <dbReference type="ARBA" id="ARBA00010641"/>
    </source>
</evidence>
<evidence type="ECO:0000256" key="4">
    <source>
        <dbReference type="ARBA" id="ARBA00023163"/>
    </source>
</evidence>
<dbReference type="InterPro" id="IPR013249">
    <property type="entry name" value="RNA_pol_sigma70_r4_t2"/>
</dbReference>
<dbReference type="InterPro" id="IPR013324">
    <property type="entry name" value="RNA_pol_sigma_r3/r4-like"/>
</dbReference>
<dbReference type="Gene3D" id="1.10.1740.10">
    <property type="match status" value="1"/>
</dbReference>
<evidence type="ECO:0000259" key="5">
    <source>
        <dbReference type="Pfam" id="PF04542"/>
    </source>
</evidence>
<dbReference type="Pfam" id="PF04542">
    <property type="entry name" value="Sigma70_r2"/>
    <property type="match status" value="1"/>
</dbReference>
<dbReference type="InterPro" id="IPR007627">
    <property type="entry name" value="RNA_pol_sigma70_r2"/>
</dbReference>
<dbReference type="SUPFAM" id="SSF88659">
    <property type="entry name" value="Sigma3 and sigma4 domains of RNA polymerase sigma factors"/>
    <property type="match status" value="1"/>
</dbReference>
<dbReference type="SUPFAM" id="SSF88946">
    <property type="entry name" value="Sigma2 domain of RNA polymerase sigma factors"/>
    <property type="match status" value="1"/>
</dbReference>
<dbReference type="AlphaFoldDB" id="A0A2A4XA60"/>
<evidence type="ECO:0000259" key="6">
    <source>
        <dbReference type="Pfam" id="PF08281"/>
    </source>
</evidence>
<feature type="domain" description="RNA polymerase sigma factor 70 region 4 type 2" evidence="6">
    <location>
        <begin position="124"/>
        <end position="174"/>
    </location>
</feature>
<name>A0A2A4XA60_9GAMM</name>
<evidence type="ECO:0008006" key="9">
    <source>
        <dbReference type="Google" id="ProtNLM"/>
    </source>
</evidence>
<dbReference type="NCBIfam" id="TIGR02937">
    <property type="entry name" value="sigma70-ECF"/>
    <property type="match status" value="1"/>
</dbReference>
<dbReference type="Gene3D" id="1.10.10.10">
    <property type="entry name" value="Winged helix-like DNA-binding domain superfamily/Winged helix DNA-binding domain"/>
    <property type="match status" value="1"/>
</dbReference>
<feature type="domain" description="RNA polymerase sigma-70 region 2" evidence="5">
    <location>
        <begin position="26"/>
        <end position="93"/>
    </location>
</feature>
<comment type="caution">
    <text evidence="7">The sequence shown here is derived from an EMBL/GenBank/DDBJ whole genome shotgun (WGS) entry which is preliminary data.</text>
</comment>
<evidence type="ECO:0000256" key="2">
    <source>
        <dbReference type="ARBA" id="ARBA00023015"/>
    </source>
</evidence>
<dbReference type="GO" id="GO:0003677">
    <property type="term" value="F:DNA binding"/>
    <property type="evidence" value="ECO:0007669"/>
    <property type="project" value="InterPro"/>
</dbReference>
<dbReference type="InterPro" id="IPR014284">
    <property type="entry name" value="RNA_pol_sigma-70_dom"/>
</dbReference>
<sequence length="186" mass="21024">MGEHAITLINEPQSGEVGHAPTFDELFNAHHKKVFLAAYRVTGNIQDAEDVLQTVFVRLLKRSEQPDYRESSSAYLCKAAINGSLDLLRYRSRVRTESLDEQIFPSTMGAAESEIRQVEQRLHLRKAMQSLDHRAAEVFALRVFEDFSNAEIAVVLEITSNNVAVIYHKARTQLQEILGELEGENP</sequence>
<dbReference type="InterPro" id="IPR013325">
    <property type="entry name" value="RNA_pol_sigma_r2"/>
</dbReference>
<dbReference type="Pfam" id="PF08281">
    <property type="entry name" value="Sigma70_r4_2"/>
    <property type="match status" value="1"/>
</dbReference>
<dbReference type="InterPro" id="IPR036388">
    <property type="entry name" value="WH-like_DNA-bd_sf"/>
</dbReference>
<dbReference type="CDD" id="cd06171">
    <property type="entry name" value="Sigma70_r4"/>
    <property type="match status" value="1"/>
</dbReference>
<keyword evidence="3" id="KW-0731">Sigma factor</keyword>
<gene>
    <name evidence="7" type="ORF">COB20_05915</name>
</gene>
<accession>A0A2A4XA60</accession>
<protein>
    <recommendedName>
        <fullName evidence="9">RNA polymerase subunit sigma-24</fullName>
    </recommendedName>
</protein>
<organism evidence="7 8">
    <name type="scientific">SAR86 cluster bacterium</name>
    <dbReference type="NCBI Taxonomy" id="2030880"/>
    <lineage>
        <taxon>Bacteria</taxon>
        <taxon>Pseudomonadati</taxon>
        <taxon>Pseudomonadota</taxon>
        <taxon>Gammaproteobacteria</taxon>
        <taxon>SAR86 cluster</taxon>
    </lineage>
</organism>
<dbReference type="GO" id="GO:0006352">
    <property type="term" value="P:DNA-templated transcription initiation"/>
    <property type="evidence" value="ECO:0007669"/>
    <property type="project" value="InterPro"/>
</dbReference>
<dbReference type="PANTHER" id="PTHR43133">
    <property type="entry name" value="RNA POLYMERASE ECF-TYPE SIGMA FACTO"/>
    <property type="match status" value="1"/>
</dbReference>
<reference evidence="8" key="1">
    <citation type="submission" date="2017-08" db="EMBL/GenBank/DDBJ databases">
        <title>A dynamic microbial community with high functional redundancy inhabits the cold, oxic subseafloor aquifer.</title>
        <authorList>
            <person name="Tully B.J."/>
            <person name="Wheat C.G."/>
            <person name="Glazer B.T."/>
            <person name="Huber J.A."/>
        </authorList>
    </citation>
    <scope>NUCLEOTIDE SEQUENCE [LARGE SCALE GENOMIC DNA]</scope>
</reference>
<dbReference type="EMBL" id="NVUL01000024">
    <property type="protein sequence ID" value="PCI78945.1"/>
    <property type="molecule type" value="Genomic_DNA"/>
</dbReference>
<dbReference type="InterPro" id="IPR039425">
    <property type="entry name" value="RNA_pol_sigma-70-like"/>
</dbReference>
<dbReference type="GO" id="GO:0016987">
    <property type="term" value="F:sigma factor activity"/>
    <property type="evidence" value="ECO:0007669"/>
    <property type="project" value="UniProtKB-KW"/>
</dbReference>
<comment type="similarity">
    <text evidence="1">Belongs to the sigma-70 factor family. ECF subfamily.</text>
</comment>